<dbReference type="EMBL" id="JACHIR010000001">
    <property type="protein sequence ID" value="MBB5896051.1"/>
    <property type="molecule type" value="Genomic_DNA"/>
</dbReference>
<dbReference type="AlphaFoldDB" id="A0A7W9KNZ2"/>
<evidence type="ECO:0000313" key="1">
    <source>
        <dbReference type="EMBL" id="MBB5896051.1"/>
    </source>
</evidence>
<evidence type="ECO:0000313" key="2">
    <source>
        <dbReference type="Proteomes" id="UP000585638"/>
    </source>
</evidence>
<sequence length="343" mass="37103">MADPTPVGGRLIIPYKAGDDGTRPIASDVAVWDGPNVRVVPIERLEQYRDPTAAIWNDPTDGNRVEVGKFYQLVVRATNRGDLLYPPPGADNTPTDLKQINLEGWVLGFNAGAGALTDRLAVFAGFESGPIKPHQDFVLVSNNNPWQPTAKEVSDYNGHVCAQANIYAQETFAGDGADGTPPDGQQSGFTVFPYRDSHHAQRNLQIVAATVNTTVARNLLLAVPATDRCPLEANVAFREVELPDDPAELRKLVGDFGDLELRTPCGDPVDKVTVDAGDGCPTDDLDIELKPGDRKLLKITIPQYHEQRVGDVFGFDVVTTYHDGAKVYGGARFYVVVTPGLGV</sequence>
<gene>
    <name evidence="1" type="ORF">BJ998_007247</name>
</gene>
<proteinExistence type="predicted"/>
<keyword evidence="2" id="KW-1185">Reference proteome</keyword>
<name>A0A7W9KNZ2_9PSEU</name>
<dbReference type="Proteomes" id="UP000585638">
    <property type="component" value="Unassembled WGS sequence"/>
</dbReference>
<organism evidence="1 2">
    <name type="scientific">Kutzneria kofuensis</name>
    <dbReference type="NCBI Taxonomy" id="103725"/>
    <lineage>
        <taxon>Bacteria</taxon>
        <taxon>Bacillati</taxon>
        <taxon>Actinomycetota</taxon>
        <taxon>Actinomycetes</taxon>
        <taxon>Pseudonocardiales</taxon>
        <taxon>Pseudonocardiaceae</taxon>
        <taxon>Kutzneria</taxon>
    </lineage>
</organism>
<protein>
    <submittedName>
        <fullName evidence="1">Uncharacterized protein</fullName>
    </submittedName>
</protein>
<accession>A0A7W9KNZ2</accession>
<dbReference type="RefSeq" id="WP_184867760.1">
    <property type="nucleotide sequence ID" value="NZ_JACHIR010000001.1"/>
</dbReference>
<reference evidence="1 2" key="1">
    <citation type="submission" date="2020-08" db="EMBL/GenBank/DDBJ databases">
        <title>Sequencing the genomes of 1000 actinobacteria strains.</title>
        <authorList>
            <person name="Klenk H.-P."/>
        </authorList>
    </citation>
    <scope>NUCLEOTIDE SEQUENCE [LARGE SCALE GENOMIC DNA]</scope>
    <source>
        <strain evidence="1 2">DSM 43851</strain>
    </source>
</reference>
<comment type="caution">
    <text evidence="1">The sequence shown here is derived from an EMBL/GenBank/DDBJ whole genome shotgun (WGS) entry which is preliminary data.</text>
</comment>